<dbReference type="PROSITE" id="PS50943">
    <property type="entry name" value="HTH_CROC1"/>
    <property type="match status" value="1"/>
</dbReference>
<gene>
    <name evidence="2" type="ORF">HNP48_001410</name>
</gene>
<accession>A0A7X0PBE6</accession>
<protein>
    <submittedName>
        <fullName evidence="2">Putative DNA-binding mobile mystery protein A</fullName>
    </submittedName>
</protein>
<reference evidence="2 3" key="1">
    <citation type="submission" date="2020-08" db="EMBL/GenBank/DDBJ databases">
        <title>Functional genomics of gut bacteria from endangered species of beetles.</title>
        <authorList>
            <person name="Carlos-Shanley C."/>
        </authorList>
    </citation>
    <scope>NUCLEOTIDE SEQUENCE [LARGE SCALE GENOMIC DNA]</scope>
    <source>
        <strain evidence="2 3">S00198</strain>
    </source>
</reference>
<dbReference type="InterPro" id="IPR001387">
    <property type="entry name" value="Cro/C1-type_HTH"/>
</dbReference>
<organism evidence="2 3">
    <name type="scientific">Acidovorax soli</name>
    <dbReference type="NCBI Taxonomy" id="592050"/>
    <lineage>
        <taxon>Bacteria</taxon>
        <taxon>Pseudomonadati</taxon>
        <taxon>Pseudomonadota</taxon>
        <taxon>Betaproteobacteria</taxon>
        <taxon>Burkholderiales</taxon>
        <taxon>Comamonadaceae</taxon>
        <taxon>Acidovorax</taxon>
    </lineage>
</organism>
<proteinExistence type="predicted"/>
<name>A0A7X0PBE6_9BURK</name>
<dbReference type="SMART" id="SM00530">
    <property type="entry name" value="HTH_XRE"/>
    <property type="match status" value="1"/>
</dbReference>
<sequence>MVELDSQLRELAKQQGAGTPRSGWVKTVRLALGMNSATLGRRIGISPQGVRRLEQSEAEGSISLNTLAKIADGLNCDVRYVLVPRISLVDQVMARATEHSKGAGSMGAGSTPMNIDGQSLVVLASLLSRIDKRAFW</sequence>
<dbReference type="AlphaFoldDB" id="A0A7X0PBE6"/>
<evidence type="ECO:0000313" key="3">
    <source>
        <dbReference type="Proteomes" id="UP000575083"/>
    </source>
</evidence>
<evidence type="ECO:0000313" key="2">
    <source>
        <dbReference type="EMBL" id="MBB6558746.1"/>
    </source>
</evidence>
<dbReference type="Gene3D" id="1.10.260.40">
    <property type="entry name" value="lambda repressor-like DNA-binding domains"/>
    <property type="match status" value="1"/>
</dbReference>
<dbReference type="InterPro" id="IPR010982">
    <property type="entry name" value="Lambda_DNA-bd_dom_sf"/>
</dbReference>
<comment type="caution">
    <text evidence="2">The sequence shown here is derived from an EMBL/GenBank/DDBJ whole genome shotgun (WGS) entry which is preliminary data.</text>
</comment>
<keyword evidence="3" id="KW-1185">Reference proteome</keyword>
<dbReference type="EMBL" id="JACHLK010000002">
    <property type="protein sequence ID" value="MBB6558746.1"/>
    <property type="molecule type" value="Genomic_DNA"/>
</dbReference>
<dbReference type="Pfam" id="PF01381">
    <property type="entry name" value="HTH_3"/>
    <property type="match status" value="1"/>
</dbReference>
<dbReference type="GO" id="GO:0003677">
    <property type="term" value="F:DNA binding"/>
    <property type="evidence" value="ECO:0007669"/>
    <property type="project" value="UniProtKB-KW"/>
</dbReference>
<evidence type="ECO:0000259" key="1">
    <source>
        <dbReference type="PROSITE" id="PS50943"/>
    </source>
</evidence>
<dbReference type="CDD" id="cd00093">
    <property type="entry name" value="HTH_XRE"/>
    <property type="match status" value="1"/>
</dbReference>
<dbReference type="SUPFAM" id="SSF47413">
    <property type="entry name" value="lambda repressor-like DNA-binding domains"/>
    <property type="match status" value="1"/>
</dbReference>
<dbReference type="RefSeq" id="WP_260420125.1">
    <property type="nucleotide sequence ID" value="NZ_JACHLK010000002.1"/>
</dbReference>
<feature type="domain" description="HTH cro/C1-type" evidence="1">
    <location>
        <begin position="25"/>
        <end position="81"/>
    </location>
</feature>
<keyword evidence="2" id="KW-0238">DNA-binding</keyword>
<dbReference type="Proteomes" id="UP000575083">
    <property type="component" value="Unassembled WGS sequence"/>
</dbReference>